<sequence length="146" mass="16574">MPVQRDRPYAGMNFHVDLGLGDGPDAGVSEVVFPEARLLVNEYRNGNDRVLEATKLPTLTRYDNLLLRRGVAGSLAWYQWWDEARNGGDARRTVTITLLDEQGNPVMRWRFLRARPAAYAPSPMDAAVGDTLFETLEIAFERFEME</sequence>
<evidence type="ECO:0000313" key="2">
    <source>
        <dbReference type="Proteomes" id="UP000515838"/>
    </source>
</evidence>
<dbReference type="Pfam" id="PF06841">
    <property type="entry name" value="Phage_T4_gp19"/>
    <property type="match status" value="1"/>
</dbReference>
<reference evidence="1 2" key="1">
    <citation type="submission" date="2020-08" db="EMBL/GenBank/DDBJ databases">
        <title>Streptomycin Non-resistant strain, P. mexicana.</title>
        <authorList>
            <person name="Ganesh-Kumar S."/>
            <person name="Zhe T."/>
            <person name="Yu Z."/>
            <person name="Min Y."/>
        </authorList>
    </citation>
    <scope>NUCLEOTIDE SEQUENCE [LARGE SCALE GENOMIC DNA]</scope>
    <source>
        <strain evidence="1 2">GTZY2</strain>
    </source>
</reference>
<dbReference type="Proteomes" id="UP000515838">
    <property type="component" value="Chromosome"/>
</dbReference>
<dbReference type="PANTHER" id="PTHR38009">
    <property type="entry name" value="CONSERVED HYPOTHETICAL PHAGE TAIL PROTEIN"/>
    <property type="match status" value="1"/>
</dbReference>
<dbReference type="PANTHER" id="PTHR38009:SF1">
    <property type="entry name" value="CONSERVED HYPOTHETICAL PHAGE TAIL PROTEIN"/>
    <property type="match status" value="1"/>
</dbReference>
<dbReference type="NCBIfam" id="TIGR02241">
    <property type="entry name" value="conserved hypothetical phage tail region protein"/>
    <property type="match status" value="1"/>
</dbReference>
<dbReference type="EMBL" id="CP060731">
    <property type="protein sequence ID" value="QNN76481.1"/>
    <property type="molecule type" value="Genomic_DNA"/>
</dbReference>
<accession>A0A7G9T8Q6</accession>
<dbReference type="InterPro" id="IPR010667">
    <property type="entry name" value="Phage_T4_Gp19"/>
</dbReference>
<dbReference type="GO" id="GO:0005198">
    <property type="term" value="F:structural molecule activity"/>
    <property type="evidence" value="ECO:0007669"/>
    <property type="project" value="InterPro"/>
</dbReference>
<evidence type="ECO:0000313" key="1">
    <source>
        <dbReference type="EMBL" id="QNN76481.1"/>
    </source>
</evidence>
<dbReference type="AlphaFoldDB" id="A0A7G9T8Q6"/>
<name>A0A7G9T8Q6_PSEMX</name>
<proteinExistence type="predicted"/>
<dbReference type="GeneID" id="81471504"/>
<organism evidence="1 2">
    <name type="scientific">Pseudoxanthomonas mexicana</name>
    <dbReference type="NCBI Taxonomy" id="128785"/>
    <lineage>
        <taxon>Bacteria</taxon>
        <taxon>Pseudomonadati</taxon>
        <taxon>Pseudomonadota</taxon>
        <taxon>Gammaproteobacteria</taxon>
        <taxon>Lysobacterales</taxon>
        <taxon>Lysobacteraceae</taxon>
        <taxon>Pseudoxanthomonas</taxon>
    </lineage>
</organism>
<dbReference type="RefSeq" id="WP_187572276.1">
    <property type="nucleotide sequence ID" value="NZ_CP060731.1"/>
</dbReference>
<dbReference type="InterPro" id="IPR011747">
    <property type="entry name" value="CHP02241"/>
</dbReference>
<gene>
    <name evidence="1" type="ORF">IAE60_11015</name>
</gene>
<protein>
    <submittedName>
        <fullName evidence="1">Phage tail protein</fullName>
    </submittedName>
</protein>